<dbReference type="Proteomes" id="UP000632858">
    <property type="component" value="Unassembled WGS sequence"/>
</dbReference>
<organism evidence="1 2">
    <name type="scientific">Arenimonas maotaiensis</name>
    <dbReference type="NCBI Taxonomy" id="1446479"/>
    <lineage>
        <taxon>Bacteria</taxon>
        <taxon>Pseudomonadati</taxon>
        <taxon>Pseudomonadota</taxon>
        <taxon>Gammaproteobacteria</taxon>
        <taxon>Lysobacterales</taxon>
        <taxon>Lysobacteraceae</taxon>
        <taxon>Arenimonas</taxon>
    </lineage>
</organism>
<accession>A0A917FHN6</accession>
<name>A0A917FHN6_9GAMM</name>
<dbReference type="SUPFAM" id="SSF158997">
    <property type="entry name" value="Trm112p-like"/>
    <property type="match status" value="1"/>
</dbReference>
<dbReference type="EMBL" id="BMFO01000001">
    <property type="protein sequence ID" value="GGF85628.1"/>
    <property type="molecule type" value="Genomic_DNA"/>
</dbReference>
<protein>
    <recommendedName>
        <fullName evidence="3">Trm112 family protein</fullName>
    </recommendedName>
</protein>
<gene>
    <name evidence="1" type="ORF">GCM10010960_04540</name>
</gene>
<reference evidence="1" key="2">
    <citation type="submission" date="2020-09" db="EMBL/GenBank/DDBJ databases">
        <authorList>
            <person name="Sun Q."/>
            <person name="Zhou Y."/>
        </authorList>
    </citation>
    <scope>NUCLEOTIDE SEQUENCE</scope>
    <source>
        <strain evidence="1">CGMCC 1.12726</strain>
    </source>
</reference>
<proteinExistence type="predicted"/>
<comment type="caution">
    <text evidence="1">The sequence shown here is derived from an EMBL/GenBank/DDBJ whole genome shotgun (WGS) entry which is preliminary data.</text>
</comment>
<sequence>MRLSLKLPRPMDKKLLDILCCPASKQPLLILPADALKRLNAAVAAGAVADVDGRTVSAPYAEALITADGKLIYRIDDGIPVLLADEAVAATAIDGRDA</sequence>
<evidence type="ECO:0008006" key="3">
    <source>
        <dbReference type="Google" id="ProtNLM"/>
    </source>
</evidence>
<evidence type="ECO:0000313" key="1">
    <source>
        <dbReference type="EMBL" id="GGF85628.1"/>
    </source>
</evidence>
<evidence type="ECO:0000313" key="2">
    <source>
        <dbReference type="Proteomes" id="UP000632858"/>
    </source>
</evidence>
<reference evidence="1" key="1">
    <citation type="journal article" date="2014" name="Int. J. Syst. Evol. Microbiol.">
        <title>Complete genome sequence of Corynebacterium casei LMG S-19264T (=DSM 44701T), isolated from a smear-ripened cheese.</title>
        <authorList>
            <consortium name="US DOE Joint Genome Institute (JGI-PGF)"/>
            <person name="Walter F."/>
            <person name="Albersmeier A."/>
            <person name="Kalinowski J."/>
            <person name="Ruckert C."/>
        </authorList>
    </citation>
    <scope>NUCLEOTIDE SEQUENCE</scope>
    <source>
        <strain evidence="1">CGMCC 1.12726</strain>
    </source>
</reference>
<dbReference type="InterPro" id="IPR005651">
    <property type="entry name" value="Trm112-like"/>
</dbReference>
<dbReference type="Gene3D" id="2.20.25.10">
    <property type="match status" value="1"/>
</dbReference>
<dbReference type="Pfam" id="PF03966">
    <property type="entry name" value="Trm112p"/>
    <property type="match status" value="1"/>
</dbReference>
<keyword evidence="2" id="KW-1185">Reference proteome</keyword>
<dbReference type="AlphaFoldDB" id="A0A917FHN6"/>